<evidence type="ECO:0000313" key="1">
    <source>
        <dbReference type="EMBL" id="RGX79847.1"/>
    </source>
</evidence>
<reference evidence="1 2" key="1">
    <citation type="submission" date="2018-08" db="EMBL/GenBank/DDBJ databases">
        <title>A genome reference for cultivated species of the human gut microbiota.</title>
        <authorList>
            <person name="Zou Y."/>
            <person name="Xue W."/>
            <person name="Luo G."/>
        </authorList>
    </citation>
    <scope>NUCLEOTIDE SEQUENCE [LARGE SCALE GENOMIC DNA]</scope>
    <source>
        <strain evidence="1 2">OF03-9BH</strain>
    </source>
</reference>
<dbReference type="SUPFAM" id="SSF64518">
    <property type="entry name" value="Phase 1 flagellin"/>
    <property type="match status" value="1"/>
</dbReference>
<organism evidence="1 2">
    <name type="scientific">Bacteroides stercorirosoris</name>
    <dbReference type="NCBI Taxonomy" id="871324"/>
    <lineage>
        <taxon>Bacteria</taxon>
        <taxon>Pseudomonadati</taxon>
        <taxon>Bacteroidota</taxon>
        <taxon>Bacteroidia</taxon>
        <taxon>Bacteroidales</taxon>
        <taxon>Bacteroidaceae</taxon>
        <taxon>Bacteroides</taxon>
    </lineage>
</organism>
<dbReference type="AlphaFoldDB" id="A0A413H887"/>
<dbReference type="Proteomes" id="UP000286075">
    <property type="component" value="Unassembled WGS sequence"/>
</dbReference>
<sequence length="72" mass="8025">MFLCVLICAIAYAGNADKDTRLSTGKKVNSVIDNPSFYSKSQSLKKQGADSVMSPRQDIQKSKRTLIRLLKF</sequence>
<proteinExistence type="predicted"/>
<accession>A0A413H887</accession>
<comment type="caution">
    <text evidence="1">The sequence shown here is derived from an EMBL/GenBank/DDBJ whole genome shotgun (WGS) entry which is preliminary data.</text>
</comment>
<protein>
    <submittedName>
        <fullName evidence="1">Uncharacterized protein</fullName>
    </submittedName>
</protein>
<evidence type="ECO:0000313" key="2">
    <source>
        <dbReference type="Proteomes" id="UP000286075"/>
    </source>
</evidence>
<dbReference type="EMBL" id="QSCF01000007">
    <property type="protein sequence ID" value="RGX79847.1"/>
    <property type="molecule type" value="Genomic_DNA"/>
</dbReference>
<gene>
    <name evidence="1" type="ORF">DXA68_06630</name>
</gene>
<name>A0A413H887_9BACE</name>